<dbReference type="InterPro" id="IPR019734">
    <property type="entry name" value="TPR_rpt"/>
</dbReference>
<feature type="signal peptide" evidence="2">
    <location>
        <begin position="1"/>
        <end position="25"/>
    </location>
</feature>
<dbReference type="Gene3D" id="1.25.40.10">
    <property type="entry name" value="Tetratricopeptide repeat domain"/>
    <property type="match status" value="1"/>
</dbReference>
<gene>
    <name evidence="2" type="primary">cpoB</name>
    <name evidence="6" type="ORF">GCM10007891_21580</name>
</gene>
<evidence type="ECO:0000256" key="2">
    <source>
        <dbReference type="HAMAP-Rule" id="MF_02066"/>
    </source>
</evidence>
<dbReference type="Proteomes" id="UP001161423">
    <property type="component" value="Unassembled WGS sequence"/>
</dbReference>
<dbReference type="SMART" id="SM00028">
    <property type="entry name" value="TPR"/>
    <property type="match status" value="2"/>
</dbReference>
<dbReference type="InterPro" id="IPR011990">
    <property type="entry name" value="TPR-like_helical_dom_sf"/>
</dbReference>
<dbReference type="Pfam" id="PF13525">
    <property type="entry name" value="YfiO"/>
    <property type="match status" value="1"/>
</dbReference>
<evidence type="ECO:0000313" key="7">
    <source>
        <dbReference type="Proteomes" id="UP001161423"/>
    </source>
</evidence>
<protein>
    <recommendedName>
        <fullName evidence="2">Cell division coordinator CpoB</fullName>
    </recommendedName>
</protein>
<comment type="function">
    <text evidence="2">Mediates coordination of peptidoglycan synthesis and outer membrane constriction during cell division.</text>
</comment>
<accession>A0ABQ5TWI0</accession>
<dbReference type="EMBL" id="BSND01000006">
    <property type="protein sequence ID" value="GLQ00305.1"/>
    <property type="molecule type" value="Genomic_DNA"/>
</dbReference>
<feature type="region of interest" description="Disordered" evidence="3">
    <location>
        <begin position="97"/>
        <end position="135"/>
    </location>
</feature>
<dbReference type="Gene3D" id="1.20.5.110">
    <property type="match status" value="1"/>
</dbReference>
<dbReference type="Pfam" id="PF16331">
    <property type="entry name" value="TolA_bind_tri"/>
    <property type="match status" value="1"/>
</dbReference>
<dbReference type="InterPro" id="IPR034706">
    <property type="entry name" value="CpoB"/>
</dbReference>
<reference evidence="6" key="1">
    <citation type="journal article" date="2014" name="Int. J. Syst. Evol. Microbiol.">
        <title>Complete genome of a new Firmicutes species belonging to the dominant human colonic microbiota ('Ruminococcus bicirculans') reveals two chromosomes and a selective capacity to utilize plant glucans.</title>
        <authorList>
            <consortium name="NISC Comparative Sequencing Program"/>
            <person name="Wegmann U."/>
            <person name="Louis P."/>
            <person name="Goesmann A."/>
            <person name="Henrissat B."/>
            <person name="Duncan S.H."/>
            <person name="Flint H.J."/>
        </authorList>
    </citation>
    <scope>NUCLEOTIDE SEQUENCE</scope>
    <source>
        <strain evidence="6">NBRC 102424</strain>
    </source>
</reference>
<reference evidence="6" key="2">
    <citation type="submission" date="2023-01" db="EMBL/GenBank/DDBJ databases">
        <title>Draft genome sequence of Methylophaga thalassica strain NBRC 102424.</title>
        <authorList>
            <person name="Sun Q."/>
            <person name="Mori K."/>
        </authorList>
    </citation>
    <scope>NUCLEOTIDE SEQUENCE</scope>
    <source>
        <strain evidence="6">NBRC 102424</strain>
    </source>
</reference>
<dbReference type="InterPro" id="IPR032519">
    <property type="entry name" value="YbgF_tri"/>
</dbReference>
<keyword evidence="2" id="KW-0131">Cell cycle</keyword>
<dbReference type="HAMAP" id="MF_02066">
    <property type="entry name" value="CpoB"/>
    <property type="match status" value="1"/>
</dbReference>
<dbReference type="SUPFAM" id="SSF48452">
    <property type="entry name" value="TPR-like"/>
    <property type="match status" value="1"/>
</dbReference>
<comment type="similarity">
    <text evidence="2">Belongs to the CpoB family.</text>
</comment>
<keyword evidence="7" id="KW-1185">Reference proteome</keyword>
<keyword evidence="1 2" id="KW-0732">Signal</keyword>
<sequence precursor="true">MQINGKKKFICAVILAVTLPNISWAETEPLQQRVERLERIIQGQGLMNLITRVDQLQNEIQRLNGDNETLRHELEQAQKRQKEMYIDLDERMQKLETNASTDASNSVSSDEPADTSMANAGINETTDEPSPTDAAPVAVENGEAAYQAALQTLRSGQYQQAIDALAKFPEQYPGSVYLPNAYYWQGEAKYVLRQFADAAALFQIVIDEYPTSSKVADALLKRGFSEQEMGDSQRAEATLNQVVEKYPNSSAARLAKARLERINQQAN</sequence>
<evidence type="ECO:0000259" key="4">
    <source>
        <dbReference type="Pfam" id="PF13525"/>
    </source>
</evidence>
<evidence type="ECO:0000256" key="1">
    <source>
        <dbReference type="ARBA" id="ARBA00022729"/>
    </source>
</evidence>
<name>A0ABQ5TWI0_9GAMM</name>
<feature type="compositionally biased region" description="Polar residues" evidence="3">
    <location>
        <begin position="97"/>
        <end position="109"/>
    </location>
</feature>
<comment type="subcellular location">
    <subcellularLocation>
        <location evidence="2">Periplasm</location>
    </subcellularLocation>
</comment>
<keyword evidence="2" id="KW-0132">Cell division</keyword>
<evidence type="ECO:0000256" key="3">
    <source>
        <dbReference type="SAM" id="MobiDB-lite"/>
    </source>
</evidence>
<dbReference type="NCBIfam" id="TIGR02795">
    <property type="entry name" value="tol_pal_ybgF"/>
    <property type="match status" value="1"/>
</dbReference>
<feature type="domain" description="Outer membrane lipoprotein BamD-like" evidence="4">
    <location>
        <begin position="143"/>
        <end position="264"/>
    </location>
</feature>
<organism evidence="6 7">
    <name type="scientific">Methylophaga thalassica</name>
    <dbReference type="NCBI Taxonomy" id="40223"/>
    <lineage>
        <taxon>Bacteria</taxon>
        <taxon>Pseudomonadati</taxon>
        <taxon>Pseudomonadota</taxon>
        <taxon>Gammaproteobacteria</taxon>
        <taxon>Thiotrichales</taxon>
        <taxon>Piscirickettsiaceae</taxon>
        <taxon>Methylophaga</taxon>
    </lineage>
</organism>
<dbReference type="InterPro" id="IPR039565">
    <property type="entry name" value="BamD-like"/>
</dbReference>
<dbReference type="InterPro" id="IPR014162">
    <property type="entry name" value="CpoB_C"/>
</dbReference>
<feature type="chain" id="PRO_5044897866" description="Cell division coordinator CpoB" evidence="2">
    <location>
        <begin position="26"/>
        <end position="267"/>
    </location>
</feature>
<proteinExistence type="inferred from homology"/>
<comment type="caution">
    <text evidence="6">The sequence shown here is derived from an EMBL/GenBank/DDBJ whole genome shotgun (WGS) entry which is preliminary data.</text>
</comment>
<feature type="domain" description="YbgF trimerisation" evidence="5">
    <location>
        <begin position="30"/>
        <end position="100"/>
    </location>
</feature>
<evidence type="ECO:0000259" key="5">
    <source>
        <dbReference type="Pfam" id="PF16331"/>
    </source>
</evidence>
<keyword evidence="2" id="KW-0574">Periplasm</keyword>
<dbReference type="RefSeq" id="WP_284452240.1">
    <property type="nucleotide sequence ID" value="NZ_BSND01000006.1"/>
</dbReference>
<evidence type="ECO:0000313" key="6">
    <source>
        <dbReference type="EMBL" id="GLQ00305.1"/>
    </source>
</evidence>